<keyword evidence="3 5" id="KW-1133">Transmembrane helix</keyword>
<comment type="subcellular location">
    <subcellularLocation>
        <location evidence="1">Membrane</location>
        <topology evidence="1">Multi-pass membrane protein</topology>
    </subcellularLocation>
</comment>
<dbReference type="AlphaFoldDB" id="A0A556QNL2"/>
<feature type="transmembrane region" description="Helical" evidence="5">
    <location>
        <begin position="43"/>
        <end position="71"/>
    </location>
</feature>
<dbReference type="Proteomes" id="UP000315648">
    <property type="component" value="Unassembled WGS sequence"/>
</dbReference>
<accession>A0A556QNL2</accession>
<comment type="caution">
    <text evidence="6">The sequence shown here is derived from an EMBL/GenBank/DDBJ whole genome shotgun (WGS) entry which is preliminary data.</text>
</comment>
<evidence type="ECO:0000256" key="2">
    <source>
        <dbReference type="ARBA" id="ARBA00022692"/>
    </source>
</evidence>
<evidence type="ECO:0000313" key="6">
    <source>
        <dbReference type="EMBL" id="TSJ78231.1"/>
    </source>
</evidence>
<keyword evidence="7" id="KW-1185">Reference proteome</keyword>
<keyword evidence="4 5" id="KW-0472">Membrane</keyword>
<sequence length="132" mass="14496">MKISRILPVVARWLLGLPLVVFGLNLFFNFIPQPEVQLPEKAAAFAGALAASGYMMPMIGLTQLVVGALLLVNRCVPLALLLFAPFIVNSVAFHVFLEPSGLPMACVFLAVHLYLAWVYRAAWRPLFGKTEV</sequence>
<evidence type="ECO:0000256" key="3">
    <source>
        <dbReference type="ARBA" id="ARBA00022989"/>
    </source>
</evidence>
<evidence type="ECO:0000256" key="1">
    <source>
        <dbReference type="ARBA" id="ARBA00004141"/>
    </source>
</evidence>
<organism evidence="6 7">
    <name type="scientific">Rariglobus hedericola</name>
    <dbReference type="NCBI Taxonomy" id="2597822"/>
    <lineage>
        <taxon>Bacteria</taxon>
        <taxon>Pseudomonadati</taxon>
        <taxon>Verrucomicrobiota</taxon>
        <taxon>Opitutia</taxon>
        <taxon>Opitutales</taxon>
        <taxon>Opitutaceae</taxon>
        <taxon>Rariglobus</taxon>
    </lineage>
</organism>
<evidence type="ECO:0000313" key="7">
    <source>
        <dbReference type="Proteomes" id="UP000315648"/>
    </source>
</evidence>
<reference evidence="6 7" key="1">
    <citation type="submission" date="2019-07" db="EMBL/GenBank/DDBJ databases">
        <title>Description of 53C-WASEF.</title>
        <authorList>
            <person name="Pitt A."/>
            <person name="Hahn M.W."/>
        </authorList>
    </citation>
    <scope>NUCLEOTIDE SEQUENCE [LARGE SCALE GENOMIC DNA]</scope>
    <source>
        <strain evidence="6 7">53C-WASEF</strain>
    </source>
</reference>
<dbReference type="InterPro" id="IPR032808">
    <property type="entry name" value="DoxX"/>
</dbReference>
<dbReference type="RefSeq" id="WP_144228572.1">
    <property type="nucleotide sequence ID" value="NZ_CBCRVV010000003.1"/>
</dbReference>
<evidence type="ECO:0000256" key="5">
    <source>
        <dbReference type="SAM" id="Phobius"/>
    </source>
</evidence>
<proteinExistence type="predicted"/>
<gene>
    <name evidence="6" type="ORF">FPL22_02680</name>
</gene>
<keyword evidence="2 5" id="KW-0812">Transmembrane</keyword>
<name>A0A556QNL2_9BACT</name>
<dbReference type="EMBL" id="VMBG01000001">
    <property type="protein sequence ID" value="TSJ78231.1"/>
    <property type="molecule type" value="Genomic_DNA"/>
</dbReference>
<evidence type="ECO:0000256" key="4">
    <source>
        <dbReference type="ARBA" id="ARBA00023136"/>
    </source>
</evidence>
<feature type="transmembrane region" description="Helical" evidence="5">
    <location>
        <begin position="12"/>
        <end position="31"/>
    </location>
</feature>
<feature type="transmembrane region" description="Helical" evidence="5">
    <location>
        <begin position="102"/>
        <end position="119"/>
    </location>
</feature>
<dbReference type="OrthoDB" id="193403at2"/>
<feature type="transmembrane region" description="Helical" evidence="5">
    <location>
        <begin position="78"/>
        <end position="96"/>
    </location>
</feature>
<dbReference type="Pfam" id="PF07681">
    <property type="entry name" value="DoxX"/>
    <property type="match status" value="1"/>
</dbReference>
<protein>
    <submittedName>
        <fullName evidence="6">DoxX family protein</fullName>
    </submittedName>
</protein>